<dbReference type="SUPFAM" id="SSF53448">
    <property type="entry name" value="Nucleotide-diphospho-sugar transferases"/>
    <property type="match status" value="1"/>
</dbReference>
<dbReference type="Proteomes" id="UP001501243">
    <property type="component" value="Unassembled WGS sequence"/>
</dbReference>
<evidence type="ECO:0000256" key="7">
    <source>
        <dbReference type="SAM" id="Phobius"/>
    </source>
</evidence>
<dbReference type="InterPro" id="IPR050321">
    <property type="entry name" value="Glycosyltr_2/OpgH_subfam"/>
</dbReference>
<feature type="transmembrane region" description="Helical" evidence="7">
    <location>
        <begin position="475"/>
        <end position="494"/>
    </location>
</feature>
<keyword evidence="5 7" id="KW-1133">Transmembrane helix</keyword>
<keyword evidence="4 7" id="KW-0812">Transmembrane</keyword>
<feature type="transmembrane region" description="Helical" evidence="7">
    <location>
        <begin position="377"/>
        <end position="396"/>
    </location>
</feature>
<evidence type="ECO:0000256" key="1">
    <source>
        <dbReference type="ARBA" id="ARBA00004141"/>
    </source>
</evidence>
<dbReference type="Pfam" id="PF13641">
    <property type="entry name" value="Glyco_tranf_2_3"/>
    <property type="match status" value="1"/>
</dbReference>
<evidence type="ECO:0000313" key="9">
    <source>
        <dbReference type="Proteomes" id="UP001501243"/>
    </source>
</evidence>
<feature type="transmembrane region" description="Helical" evidence="7">
    <location>
        <begin position="302"/>
        <end position="323"/>
    </location>
</feature>
<dbReference type="EMBL" id="BAABGQ010000006">
    <property type="protein sequence ID" value="GAA4503927.1"/>
    <property type="molecule type" value="Genomic_DNA"/>
</dbReference>
<feature type="transmembrane region" description="Helical" evidence="7">
    <location>
        <begin position="441"/>
        <end position="463"/>
    </location>
</feature>
<sequence>MLYWFTQIAQPGYAPLYWLMVVSLTYKVLWILHEWFHYVQISAPVPPAYPTRLRTVDMLTTACPGEPHAMIIGTLEAMQAVRYPHTSYLCDEGDDPVLRAACARLGVVHVTRLLKTDAKAGNINNALRQATGELCVVLDPDHAPTPDFLDHVTPYFEDDSVGYVQVVQAYGNQADSLVARGAAEQTYHFYGPLMMGMNAYDTVQAIGANCTFRRAALDSIGGHAAGLTEDMHTAMRLHAAGWQSAYVPQIVSRGLVPSSLAAFYAQQLKWSRGAFDLLFRVYPKLFGRFSWAQRLHYLLLPLYFLSGAITLIDFILPILCLYLSQLPLITRLIDLAQYTLPFLIVSLLIHQQAQRWLREPSERGMHWAGNFLQVSTWWVYTLGLLYAIAGVRVPYIPTPKEGRQSNEWGLAIPNLLLIALLLGACVYGRSAAPGYYTNLMVYLALFNVLLLTGAVGLGLHEVVHWLRQRLTTQPLRWFTLAVYQGLARIGTALLLGVQRYSPGAALLLLVAFGLISYLRHDQLSRQPSGWLLTGANSVHLGWAADRPGSLLSYPARHWWQFTASATPYAIAALPFAATEPIPEATRQLARHQVPLLSWAVRSADTWQPDYWLPLARQVASLPSPVMLRPNLSAPTASAYRRAWQHMVRSFKQAHVTNAVWVWTPEATDSLFQRFPGSAYTDWLACRLQGQGDMASYAALRPLMAQDILLHDLPVLLLAPTPAANPTQAGQRLSQLYPELKAIVFASPQRLMPLTAHTRPSAACQ</sequence>
<proteinExistence type="predicted"/>
<dbReference type="InterPro" id="IPR017853">
    <property type="entry name" value="GH"/>
</dbReference>
<dbReference type="PANTHER" id="PTHR43867:SF2">
    <property type="entry name" value="CELLULOSE SYNTHASE CATALYTIC SUBUNIT A [UDP-FORMING]"/>
    <property type="match status" value="1"/>
</dbReference>
<dbReference type="Gene3D" id="3.20.20.80">
    <property type="entry name" value="Glycosidases"/>
    <property type="match status" value="1"/>
</dbReference>
<gene>
    <name evidence="8" type="ORF">GCM10023172_29590</name>
</gene>
<keyword evidence="3" id="KW-0808">Transferase</keyword>
<evidence type="ECO:0008006" key="10">
    <source>
        <dbReference type="Google" id="ProtNLM"/>
    </source>
</evidence>
<evidence type="ECO:0000256" key="4">
    <source>
        <dbReference type="ARBA" id="ARBA00022692"/>
    </source>
</evidence>
<evidence type="ECO:0000313" key="8">
    <source>
        <dbReference type="EMBL" id="GAA4503927.1"/>
    </source>
</evidence>
<protein>
    <recommendedName>
        <fullName evidence="10">Cellulose synthase</fullName>
    </recommendedName>
</protein>
<feature type="transmembrane region" description="Helical" evidence="7">
    <location>
        <begin position="408"/>
        <end position="429"/>
    </location>
</feature>
<dbReference type="SUPFAM" id="SSF51445">
    <property type="entry name" value="(Trans)glycosidases"/>
    <property type="match status" value="1"/>
</dbReference>
<organism evidence="8 9">
    <name type="scientific">Hymenobacter ginsengisoli</name>
    <dbReference type="NCBI Taxonomy" id="1051626"/>
    <lineage>
        <taxon>Bacteria</taxon>
        <taxon>Pseudomonadati</taxon>
        <taxon>Bacteroidota</taxon>
        <taxon>Cytophagia</taxon>
        <taxon>Cytophagales</taxon>
        <taxon>Hymenobacteraceae</taxon>
        <taxon>Hymenobacter</taxon>
    </lineage>
</organism>
<dbReference type="Gene3D" id="3.90.550.10">
    <property type="entry name" value="Spore Coat Polysaccharide Biosynthesis Protein SpsA, Chain A"/>
    <property type="match status" value="1"/>
</dbReference>
<evidence type="ECO:0000256" key="2">
    <source>
        <dbReference type="ARBA" id="ARBA00022676"/>
    </source>
</evidence>
<evidence type="ECO:0000256" key="6">
    <source>
        <dbReference type="ARBA" id="ARBA00023136"/>
    </source>
</evidence>
<reference evidence="9" key="1">
    <citation type="journal article" date="2019" name="Int. J. Syst. Evol. Microbiol.">
        <title>The Global Catalogue of Microorganisms (GCM) 10K type strain sequencing project: providing services to taxonomists for standard genome sequencing and annotation.</title>
        <authorList>
            <consortium name="The Broad Institute Genomics Platform"/>
            <consortium name="The Broad Institute Genome Sequencing Center for Infectious Disease"/>
            <person name="Wu L."/>
            <person name="Ma J."/>
        </authorList>
    </citation>
    <scope>NUCLEOTIDE SEQUENCE [LARGE SCALE GENOMIC DNA]</scope>
    <source>
        <strain evidence="9">JCM 17841</strain>
    </source>
</reference>
<keyword evidence="6 7" id="KW-0472">Membrane</keyword>
<evidence type="ECO:0000256" key="3">
    <source>
        <dbReference type="ARBA" id="ARBA00022679"/>
    </source>
</evidence>
<feature type="transmembrane region" description="Helical" evidence="7">
    <location>
        <begin position="500"/>
        <end position="518"/>
    </location>
</feature>
<comment type="subcellular location">
    <subcellularLocation>
        <location evidence="1">Membrane</location>
        <topology evidence="1">Multi-pass membrane protein</topology>
    </subcellularLocation>
</comment>
<keyword evidence="2" id="KW-0328">Glycosyltransferase</keyword>
<dbReference type="InterPro" id="IPR029044">
    <property type="entry name" value="Nucleotide-diphossugar_trans"/>
</dbReference>
<dbReference type="CDD" id="cd06421">
    <property type="entry name" value="CESA_CelA_like"/>
    <property type="match status" value="1"/>
</dbReference>
<evidence type="ECO:0000256" key="5">
    <source>
        <dbReference type="ARBA" id="ARBA00022989"/>
    </source>
</evidence>
<name>A0ABP8QIA3_9BACT</name>
<accession>A0ABP8QIA3</accession>
<keyword evidence="9" id="KW-1185">Reference proteome</keyword>
<dbReference type="PANTHER" id="PTHR43867">
    <property type="entry name" value="CELLULOSE SYNTHASE CATALYTIC SUBUNIT A [UDP-FORMING]"/>
    <property type="match status" value="1"/>
</dbReference>
<comment type="caution">
    <text evidence="8">The sequence shown here is derived from an EMBL/GenBank/DDBJ whole genome shotgun (WGS) entry which is preliminary data.</text>
</comment>